<evidence type="ECO:0000259" key="14">
    <source>
        <dbReference type="Pfam" id="PF00593"/>
    </source>
</evidence>
<dbReference type="AlphaFoldDB" id="A0A0B4CQS2"/>
<dbReference type="GO" id="GO:0009279">
    <property type="term" value="C:cell outer membrane"/>
    <property type="evidence" value="ECO:0007669"/>
    <property type="project" value="UniProtKB-SubCell"/>
</dbReference>
<feature type="domain" description="TonB-dependent receptor plug" evidence="15">
    <location>
        <begin position="142"/>
        <end position="247"/>
    </location>
</feature>
<keyword evidence="2 11" id="KW-0813">Transport</keyword>
<dbReference type="GO" id="GO:0006826">
    <property type="term" value="P:iron ion transport"/>
    <property type="evidence" value="ECO:0007669"/>
    <property type="project" value="UniProtKB-KW"/>
</dbReference>
<dbReference type="InterPro" id="IPR036942">
    <property type="entry name" value="Beta-barrel_TonB_sf"/>
</dbReference>
<dbReference type="EMBL" id="JWSY01000020">
    <property type="protein sequence ID" value="KIC56726.1"/>
    <property type="molecule type" value="Genomic_DNA"/>
</dbReference>
<dbReference type="RefSeq" id="WP_039247009.1">
    <property type="nucleotide sequence ID" value="NZ_JWSY01000020.1"/>
</dbReference>
<keyword evidence="13" id="KW-0732">Signal</keyword>
<evidence type="ECO:0000256" key="4">
    <source>
        <dbReference type="ARBA" id="ARBA00022496"/>
    </source>
</evidence>
<evidence type="ECO:0000256" key="12">
    <source>
        <dbReference type="RuleBase" id="RU003357"/>
    </source>
</evidence>
<feature type="chain" id="PRO_5002088312" description="TonB-dependent receptor" evidence="13">
    <location>
        <begin position="24"/>
        <end position="791"/>
    </location>
</feature>
<evidence type="ECO:0000256" key="8">
    <source>
        <dbReference type="ARBA" id="ARBA00023077"/>
    </source>
</evidence>
<dbReference type="InterPro" id="IPR039426">
    <property type="entry name" value="TonB-dep_rcpt-like"/>
</dbReference>
<evidence type="ECO:0000256" key="13">
    <source>
        <dbReference type="SAM" id="SignalP"/>
    </source>
</evidence>
<evidence type="ECO:0000256" key="7">
    <source>
        <dbReference type="ARBA" id="ARBA00023065"/>
    </source>
</evidence>
<evidence type="ECO:0000256" key="1">
    <source>
        <dbReference type="ARBA" id="ARBA00004571"/>
    </source>
</evidence>
<comment type="similarity">
    <text evidence="11 12">Belongs to the TonB-dependent receptor family.</text>
</comment>
<keyword evidence="8 12" id="KW-0798">TonB box</keyword>
<keyword evidence="4" id="KW-0410">Iron transport</keyword>
<dbReference type="PANTHER" id="PTHR32552">
    <property type="entry name" value="FERRICHROME IRON RECEPTOR-RELATED"/>
    <property type="match status" value="1"/>
</dbReference>
<dbReference type="Pfam" id="PF07715">
    <property type="entry name" value="Plug"/>
    <property type="match status" value="1"/>
</dbReference>
<evidence type="ECO:0000256" key="6">
    <source>
        <dbReference type="ARBA" id="ARBA00023004"/>
    </source>
</evidence>
<evidence type="ECO:0008006" key="18">
    <source>
        <dbReference type="Google" id="ProtNLM"/>
    </source>
</evidence>
<evidence type="ECO:0000313" key="16">
    <source>
        <dbReference type="EMBL" id="KIC56726.1"/>
    </source>
</evidence>
<accession>A0A0B4CQS2</accession>
<evidence type="ECO:0000259" key="15">
    <source>
        <dbReference type="Pfam" id="PF07715"/>
    </source>
</evidence>
<keyword evidence="3 11" id="KW-1134">Transmembrane beta strand</keyword>
<organism evidence="16 17">
    <name type="scientific">Brevundimonas nasdae</name>
    <dbReference type="NCBI Taxonomy" id="172043"/>
    <lineage>
        <taxon>Bacteria</taxon>
        <taxon>Pseudomonadati</taxon>
        <taxon>Pseudomonadota</taxon>
        <taxon>Alphaproteobacteria</taxon>
        <taxon>Caulobacterales</taxon>
        <taxon>Caulobacteraceae</taxon>
        <taxon>Brevundimonas</taxon>
    </lineage>
</organism>
<feature type="domain" description="TonB-dependent receptor-like beta-barrel" evidence="14">
    <location>
        <begin position="352"/>
        <end position="754"/>
    </location>
</feature>
<evidence type="ECO:0000256" key="9">
    <source>
        <dbReference type="ARBA" id="ARBA00023136"/>
    </source>
</evidence>
<sequence>MVRAFLCALVVVCGVATPSIGMAQGRSSLQVSVSPQPLRTAVLDFGLQAGVSIDAAGTERCGPTRGVRGKLSVDAALSRLMLGTHCVATRVGDGAYRIVRVAAALPAAMRTISAPPAPVAPTTLDEVVVTASRTDNLLLSRAPYGLSSLDGVTLERAGVSDLDGVAARVSGLTVTNLGPGRDKLFIRGLADGPVAGQAQSLIGLYLDDVRLTYDAPDPALRLADIERVEVLRGPQGALYGAGSMGGVVQMVSRAPDLDGVYGRLTAEGAPTAGGAPGDAVESMINAPILRDRLAVRVVGYDETVGGYVDDQALGLSNTGGMHRQGLRAAALLRLTPGWTLKTGFLAQTIDVDDSQYVNLGADQPYARRRSLTEPSRNDFDGVWASVDGDLGWARLRASSSVQSHGLDARYDATPAAGLFGLTGTAALDQADDLSAAVHEVRLNGDFGARLKWSAGLFFSEYTHTRTVAISDGQGAPGVYRQQRRDHVDEAALFGDAAYSLTDRLKITAGARLFRIGVEHRSETDGDPTQVSGEDALVDITPRLVIEYDRGPFVFYALATEGYRGPGFNAGAVPSGDQQPARRVRPDEIVAGEAGARFTLFEGRLRGRSAVFVADWRNIQSDRFDARGLPFTANLGDGRNRGIEGEVEWRDGPWTLDAHAVVNDPELTRPDPGFALGTDTRLPAVADFSVQGGVVHEAHLAHATVRSELRLGYVGPTDIALSPTSTGASAGYLTSSLGVGVEIDRWAIRASVDNLFNRSDDTFTFGNPFYASGDISTPQRPLTARLALTARF</sequence>
<dbReference type="PROSITE" id="PS52016">
    <property type="entry name" value="TONB_DEPENDENT_REC_3"/>
    <property type="match status" value="1"/>
</dbReference>
<evidence type="ECO:0000256" key="5">
    <source>
        <dbReference type="ARBA" id="ARBA00022692"/>
    </source>
</evidence>
<evidence type="ECO:0000313" key="17">
    <source>
        <dbReference type="Proteomes" id="UP000031166"/>
    </source>
</evidence>
<proteinExistence type="inferred from homology"/>
<keyword evidence="10 11" id="KW-0998">Cell outer membrane</keyword>
<gene>
    <name evidence="16" type="ORF">RM53_11850</name>
</gene>
<dbReference type="InterPro" id="IPR012910">
    <property type="entry name" value="Plug_dom"/>
</dbReference>
<name>A0A0B4CQS2_9CAUL</name>
<dbReference type="STRING" id="172043.RM53_11850"/>
<evidence type="ECO:0000256" key="10">
    <source>
        <dbReference type="ARBA" id="ARBA00023237"/>
    </source>
</evidence>
<evidence type="ECO:0000256" key="3">
    <source>
        <dbReference type="ARBA" id="ARBA00022452"/>
    </source>
</evidence>
<protein>
    <recommendedName>
        <fullName evidence="18">TonB-dependent receptor</fullName>
    </recommendedName>
</protein>
<comment type="subcellular location">
    <subcellularLocation>
        <location evidence="1 11">Cell outer membrane</location>
        <topology evidence="1 11">Multi-pass membrane protein</topology>
    </subcellularLocation>
</comment>
<evidence type="ECO:0000256" key="11">
    <source>
        <dbReference type="PROSITE-ProRule" id="PRU01360"/>
    </source>
</evidence>
<dbReference type="SUPFAM" id="SSF56935">
    <property type="entry name" value="Porins"/>
    <property type="match status" value="1"/>
</dbReference>
<keyword evidence="6" id="KW-0408">Iron</keyword>
<comment type="caution">
    <text evidence="16">The sequence shown here is derived from an EMBL/GenBank/DDBJ whole genome shotgun (WGS) entry which is preliminary data.</text>
</comment>
<feature type="signal peptide" evidence="13">
    <location>
        <begin position="1"/>
        <end position="23"/>
    </location>
</feature>
<keyword evidence="9 11" id="KW-0472">Membrane</keyword>
<dbReference type="Gene3D" id="2.40.170.20">
    <property type="entry name" value="TonB-dependent receptor, beta-barrel domain"/>
    <property type="match status" value="1"/>
</dbReference>
<dbReference type="InterPro" id="IPR000531">
    <property type="entry name" value="Beta-barrel_TonB"/>
</dbReference>
<keyword evidence="5 11" id="KW-0812">Transmembrane</keyword>
<evidence type="ECO:0000256" key="2">
    <source>
        <dbReference type="ARBA" id="ARBA00022448"/>
    </source>
</evidence>
<keyword evidence="7" id="KW-0406">Ion transport</keyword>
<dbReference type="Proteomes" id="UP000031166">
    <property type="component" value="Unassembled WGS sequence"/>
</dbReference>
<reference evidence="16 17" key="1">
    <citation type="submission" date="2014-12" db="EMBL/GenBank/DDBJ databases">
        <title>Genome sequencing of Brevundimonas nasdae TPW30.</title>
        <authorList>
            <person name="Tan P.W."/>
            <person name="Chan K.-G."/>
        </authorList>
    </citation>
    <scope>NUCLEOTIDE SEQUENCE [LARGE SCALE GENOMIC DNA]</scope>
    <source>
        <strain evidence="16 17">TPW30</strain>
    </source>
</reference>
<dbReference type="Gene3D" id="3.55.50.30">
    <property type="match status" value="1"/>
</dbReference>
<dbReference type="PANTHER" id="PTHR32552:SF81">
    <property type="entry name" value="TONB-DEPENDENT OUTER MEMBRANE RECEPTOR"/>
    <property type="match status" value="1"/>
</dbReference>
<dbReference type="Pfam" id="PF00593">
    <property type="entry name" value="TonB_dep_Rec_b-barrel"/>
    <property type="match status" value="1"/>
</dbReference>